<keyword evidence="1" id="KW-0472">Membrane</keyword>
<evidence type="ECO:0000313" key="4">
    <source>
        <dbReference type="Proteomes" id="UP000033558"/>
    </source>
</evidence>
<evidence type="ECO:0000256" key="1">
    <source>
        <dbReference type="SAM" id="Phobius"/>
    </source>
</evidence>
<geneLocation type="plasmid" evidence="3">
    <name>pBin4p1</name>
</geneLocation>
<evidence type="ECO:0000313" key="3">
    <source>
        <dbReference type="EMBL" id="KJY59517.1"/>
    </source>
</evidence>
<keyword evidence="4" id="KW-1185">Reference proteome</keyword>
<evidence type="ECO:0000259" key="2">
    <source>
        <dbReference type="Pfam" id="PF00565"/>
    </source>
</evidence>
<dbReference type="Gene3D" id="2.40.50.90">
    <property type="match status" value="1"/>
</dbReference>
<proteinExistence type="predicted"/>
<dbReference type="Pfam" id="PF00565">
    <property type="entry name" value="SNase"/>
    <property type="match status" value="1"/>
</dbReference>
<name>A0A0F4LKZ9_9LACO</name>
<dbReference type="InterPro" id="IPR016071">
    <property type="entry name" value="Staphylococal_nuclease_OB-fold"/>
</dbReference>
<dbReference type="EMBL" id="JXJQ01000022">
    <property type="protein sequence ID" value="KJY59517.1"/>
    <property type="molecule type" value="Genomic_DNA"/>
</dbReference>
<organism evidence="3 4">
    <name type="scientific">Bombilactobacillus mellifer</name>
    <dbReference type="NCBI Taxonomy" id="1218492"/>
    <lineage>
        <taxon>Bacteria</taxon>
        <taxon>Bacillati</taxon>
        <taxon>Bacillota</taxon>
        <taxon>Bacilli</taxon>
        <taxon>Lactobacillales</taxon>
        <taxon>Lactobacillaceae</taxon>
        <taxon>Bombilactobacillus</taxon>
    </lineage>
</organism>
<feature type="domain" description="TNase-like" evidence="2">
    <location>
        <begin position="173"/>
        <end position="221"/>
    </location>
</feature>
<dbReference type="HOGENOM" id="CLU_1097498_0_0_9"/>
<dbReference type="InterPro" id="IPR035437">
    <property type="entry name" value="SNase_OB-fold_sf"/>
</dbReference>
<accession>A0A0F4LKZ9</accession>
<reference evidence="3 4" key="1">
    <citation type="submission" date="2015-01" db="EMBL/GenBank/DDBJ databases">
        <title>Comparative genomics of the lactic acid bacteria isolated from the honey bee gut.</title>
        <authorList>
            <person name="Ellegaard K.M."/>
            <person name="Tamarit D."/>
            <person name="Javelind E."/>
            <person name="Olofsson T."/>
            <person name="Andersson S.G."/>
            <person name="Vasquez A."/>
        </authorList>
    </citation>
    <scope>NUCLEOTIDE SEQUENCE [LARGE SCALE GENOMIC DNA]</scope>
    <source>
        <strain evidence="3 4">Bin4</strain>
        <plasmid evidence="3">pBin4p1</plasmid>
    </source>
</reference>
<keyword evidence="1" id="KW-0812">Transmembrane</keyword>
<feature type="transmembrane region" description="Helical" evidence="1">
    <location>
        <begin position="21"/>
        <end position="39"/>
    </location>
</feature>
<keyword evidence="3" id="KW-0614">Plasmid</keyword>
<comment type="caution">
    <text evidence="3">The sequence shown here is derived from an EMBL/GenBank/DDBJ whole genome shotgun (WGS) entry which is preliminary data.</text>
</comment>
<gene>
    <name evidence="3" type="ORF">JG30_12910</name>
</gene>
<sequence>MSKKHFINQTTTKPRISIVKDVLFIFVVILVFISIYSALPAKNRTDVKNNLNTMVSIIKETNKKHNIKIGDTVIKSSKPNAPFDASLSQNVKIQVDKITLNVDGTGTMYYQGKEYPIQLASIHLIPTDSYFYKANKQKIAQTINHFLNPTNRKVLYEVIRLKKQGNPSYTQIYLFVNNKLYQETLLENGLAYESQKNNGDYNEILSNSQNTAINKKLNIWQMKDIINDYSYNYNNEKEYYSNPKLPKPKCSNQ</sequence>
<keyword evidence="1" id="KW-1133">Transmembrane helix</keyword>
<dbReference type="PATRIC" id="fig|1218492.5.peg.87"/>
<dbReference type="Proteomes" id="UP000033558">
    <property type="component" value="Plasmid pBin4p1"/>
</dbReference>
<dbReference type="AlphaFoldDB" id="A0A0F4LKZ9"/>
<dbReference type="RefSeq" id="WP_046318131.1">
    <property type="nucleotide sequence ID" value="NZ_JBHSZT010000002.1"/>
</dbReference>
<dbReference type="SUPFAM" id="SSF50199">
    <property type="entry name" value="Staphylococcal nuclease"/>
    <property type="match status" value="1"/>
</dbReference>
<protein>
    <recommendedName>
        <fullName evidence="2">TNase-like domain-containing protein</fullName>
    </recommendedName>
</protein>